<protein>
    <submittedName>
        <fullName evidence="2">Uncharacterized protein</fullName>
    </submittedName>
</protein>
<gene>
    <name evidence="2" type="ORF">MSAR_32740</name>
</gene>
<organism evidence="2 3">
    <name type="scientific">Mycolicibacterium sarraceniae</name>
    <dbReference type="NCBI Taxonomy" id="1534348"/>
    <lineage>
        <taxon>Bacteria</taxon>
        <taxon>Bacillati</taxon>
        <taxon>Actinomycetota</taxon>
        <taxon>Actinomycetes</taxon>
        <taxon>Mycobacteriales</taxon>
        <taxon>Mycobacteriaceae</taxon>
        <taxon>Mycolicibacterium</taxon>
    </lineage>
</organism>
<evidence type="ECO:0000256" key="1">
    <source>
        <dbReference type="SAM" id="Phobius"/>
    </source>
</evidence>
<evidence type="ECO:0000313" key="3">
    <source>
        <dbReference type="Proteomes" id="UP000466445"/>
    </source>
</evidence>
<evidence type="ECO:0000313" key="2">
    <source>
        <dbReference type="EMBL" id="BBY60138.1"/>
    </source>
</evidence>
<dbReference type="KEGG" id="msar:MSAR_32740"/>
<keyword evidence="1" id="KW-0472">Membrane</keyword>
<accession>A0A7I7STJ3</accession>
<keyword evidence="1" id="KW-1133">Transmembrane helix</keyword>
<dbReference type="Proteomes" id="UP000466445">
    <property type="component" value="Chromosome"/>
</dbReference>
<sequence length="80" mass="8907">MLPWAVTAVAIYPVSFLWFNAWLYRTSLRLAPDYPTYVAAFTAAIEHVTRADKLLAVGMHPLLFFAVAAVTIAALAWRVP</sequence>
<proteinExistence type="predicted"/>
<feature type="transmembrane region" description="Helical" evidence="1">
    <location>
        <begin position="6"/>
        <end position="24"/>
    </location>
</feature>
<reference evidence="2 3" key="1">
    <citation type="journal article" date="2019" name="Emerg. Microbes Infect.">
        <title>Comprehensive subspecies identification of 175 nontuberculous mycobacteria species based on 7547 genomic profiles.</title>
        <authorList>
            <person name="Matsumoto Y."/>
            <person name="Kinjo T."/>
            <person name="Motooka D."/>
            <person name="Nabeya D."/>
            <person name="Jung N."/>
            <person name="Uechi K."/>
            <person name="Horii T."/>
            <person name="Iida T."/>
            <person name="Fujita J."/>
            <person name="Nakamura S."/>
        </authorList>
    </citation>
    <scope>NUCLEOTIDE SEQUENCE [LARGE SCALE GENOMIC DNA]</scope>
    <source>
        <strain evidence="2 3">JCM 30395</strain>
    </source>
</reference>
<keyword evidence="1" id="KW-0812">Transmembrane</keyword>
<feature type="transmembrane region" description="Helical" evidence="1">
    <location>
        <begin position="54"/>
        <end position="77"/>
    </location>
</feature>
<dbReference type="AlphaFoldDB" id="A0A7I7STJ3"/>
<dbReference type="EMBL" id="AP022595">
    <property type="protein sequence ID" value="BBY60138.1"/>
    <property type="molecule type" value="Genomic_DNA"/>
</dbReference>
<keyword evidence="3" id="KW-1185">Reference proteome</keyword>
<name>A0A7I7STJ3_9MYCO</name>